<dbReference type="AlphaFoldDB" id="A0A6J1X2E9"/>
<evidence type="ECO:0000259" key="4">
    <source>
        <dbReference type="PROSITE" id="PS50013"/>
    </source>
</evidence>
<feature type="compositionally biased region" description="Low complexity" evidence="3">
    <location>
        <begin position="210"/>
        <end position="221"/>
    </location>
</feature>
<dbReference type="FunFam" id="2.40.50.40:FF:000007">
    <property type="entry name" value="Chromobox protein homolog 1"/>
    <property type="match status" value="1"/>
</dbReference>
<comment type="subcellular location">
    <subcellularLocation>
        <location evidence="1">Nucleus</location>
    </subcellularLocation>
</comment>
<dbReference type="RefSeq" id="XP_031770368.1">
    <property type="nucleotide sequence ID" value="XM_031914508.1"/>
</dbReference>
<dbReference type="GO" id="GO:0000792">
    <property type="term" value="C:heterochromatin"/>
    <property type="evidence" value="ECO:0007669"/>
    <property type="project" value="UniProtKB-ARBA"/>
</dbReference>
<dbReference type="InterPro" id="IPR023779">
    <property type="entry name" value="Chromodomain_CS"/>
</dbReference>
<organism evidence="5 6">
    <name type="scientific">Galleria mellonella</name>
    <name type="common">Greater wax moth</name>
    <dbReference type="NCBI Taxonomy" id="7137"/>
    <lineage>
        <taxon>Eukaryota</taxon>
        <taxon>Metazoa</taxon>
        <taxon>Ecdysozoa</taxon>
        <taxon>Arthropoda</taxon>
        <taxon>Hexapoda</taxon>
        <taxon>Insecta</taxon>
        <taxon>Pterygota</taxon>
        <taxon>Neoptera</taxon>
        <taxon>Endopterygota</taxon>
        <taxon>Lepidoptera</taxon>
        <taxon>Glossata</taxon>
        <taxon>Ditrysia</taxon>
        <taxon>Pyraloidea</taxon>
        <taxon>Pyralidae</taxon>
        <taxon>Galleriinae</taxon>
        <taxon>Galleria</taxon>
    </lineage>
</organism>
<dbReference type="OrthoDB" id="433924at2759"/>
<dbReference type="GO" id="GO:0031507">
    <property type="term" value="P:heterochromatin formation"/>
    <property type="evidence" value="ECO:0007669"/>
    <property type="project" value="UniProtKB-ARBA"/>
</dbReference>
<dbReference type="GeneID" id="113518944"/>
<evidence type="ECO:0000313" key="6">
    <source>
        <dbReference type="RefSeq" id="XP_026759780.1"/>
    </source>
</evidence>
<evidence type="ECO:0000256" key="3">
    <source>
        <dbReference type="SAM" id="MobiDB-lite"/>
    </source>
</evidence>
<dbReference type="PRINTS" id="PR00504">
    <property type="entry name" value="CHROMODOMAIN"/>
</dbReference>
<accession>A0A6J1X2E9</accession>
<dbReference type="GO" id="GO:0003682">
    <property type="term" value="F:chromatin binding"/>
    <property type="evidence" value="ECO:0007669"/>
    <property type="project" value="UniProtKB-ARBA"/>
</dbReference>
<dbReference type="Pfam" id="PF00385">
    <property type="entry name" value="Chromo"/>
    <property type="match status" value="1"/>
</dbReference>
<dbReference type="PROSITE" id="PS50013">
    <property type="entry name" value="CHROMO_2"/>
    <property type="match status" value="1"/>
</dbReference>
<dbReference type="KEGG" id="gmw:113518944"/>
<evidence type="ECO:0000256" key="2">
    <source>
        <dbReference type="ARBA" id="ARBA00023242"/>
    </source>
</evidence>
<dbReference type="InterPro" id="IPR017984">
    <property type="entry name" value="Chromo_dom_subgr"/>
</dbReference>
<feature type="compositionally biased region" description="Polar residues" evidence="3">
    <location>
        <begin position="7"/>
        <end position="26"/>
    </location>
</feature>
<proteinExistence type="predicted"/>
<dbReference type="PROSITE" id="PS00598">
    <property type="entry name" value="CHROMO_1"/>
    <property type="match status" value="1"/>
</dbReference>
<protein>
    <submittedName>
        <fullName evidence="6 7">Chromobox protein homolog 1-like</fullName>
    </submittedName>
</protein>
<dbReference type="InterPro" id="IPR051219">
    <property type="entry name" value="Heterochromatin_chromo-domain"/>
</dbReference>
<evidence type="ECO:0000313" key="7">
    <source>
        <dbReference type="RefSeq" id="XP_031770368.1"/>
    </source>
</evidence>
<feature type="compositionally biased region" description="Basic residues" evidence="3">
    <location>
        <begin position="116"/>
        <end position="128"/>
    </location>
</feature>
<reference evidence="6 7" key="1">
    <citation type="submission" date="2025-04" db="UniProtKB">
        <authorList>
            <consortium name="RefSeq"/>
        </authorList>
    </citation>
    <scope>IDENTIFICATION</scope>
    <source>
        <tissue evidence="6 7">Whole adult</tissue>
    </source>
</reference>
<feature type="compositionally biased region" description="Polar residues" evidence="3">
    <location>
        <begin position="222"/>
        <end position="242"/>
    </location>
</feature>
<name>A0A6J1X2E9_GALME</name>
<dbReference type="InterPro" id="IPR000953">
    <property type="entry name" value="Chromo/chromo_shadow_dom"/>
</dbReference>
<evidence type="ECO:0000256" key="1">
    <source>
        <dbReference type="ARBA" id="ARBA00004123"/>
    </source>
</evidence>
<dbReference type="PANTHER" id="PTHR22812">
    <property type="entry name" value="CHROMOBOX PROTEIN"/>
    <property type="match status" value="1"/>
</dbReference>
<dbReference type="Pfam" id="PF01393">
    <property type="entry name" value="Chromo_shadow"/>
    <property type="match status" value="1"/>
</dbReference>
<feature type="region of interest" description="Disordered" evidence="3">
    <location>
        <begin position="1"/>
        <end position="41"/>
    </location>
</feature>
<feature type="domain" description="Chromo" evidence="4">
    <location>
        <begin position="43"/>
        <end position="101"/>
    </location>
</feature>
<keyword evidence="5" id="KW-1185">Reference proteome</keyword>
<dbReference type="GO" id="GO:0005634">
    <property type="term" value="C:nucleus"/>
    <property type="evidence" value="ECO:0007669"/>
    <property type="project" value="UniProtKB-SubCell"/>
</dbReference>
<dbReference type="InterPro" id="IPR008251">
    <property type="entry name" value="Chromo_shadow_dom"/>
</dbReference>
<dbReference type="CDD" id="cd00034">
    <property type="entry name" value="CSD"/>
    <property type="match status" value="1"/>
</dbReference>
<keyword evidence="2" id="KW-0539">Nucleus</keyword>
<dbReference type="Gene3D" id="2.40.50.40">
    <property type="match status" value="2"/>
</dbReference>
<dbReference type="SUPFAM" id="SSF54160">
    <property type="entry name" value="Chromo domain-like"/>
    <property type="match status" value="2"/>
</dbReference>
<feature type="region of interest" description="Disordered" evidence="3">
    <location>
        <begin position="210"/>
        <end position="263"/>
    </location>
</feature>
<feature type="compositionally biased region" description="Basic and acidic residues" evidence="3">
    <location>
        <begin position="129"/>
        <end position="138"/>
    </location>
</feature>
<sequence length="263" mass="29816">MDETMETSDLSFNQTTPSMNGNQSIEGSAPVAVGPQSGKHEEFSVEKVLDRRIKNGKVEYLLKWRGYSNEDNTWEPEDNLDCPELISAYEEARLKREREAPAPVVTEPPPEENQNVRKRGRRSEKKSKKIEEIDKPRGLDRGLPPERIYAAQLHHEVLYFLVKWQDCIELDVVPGKDLSRAYPEFVIRYYESCVPFSVRHKVGKIPRVAPELPLEPSQESETSMNISQPENDTSASNPSQADIPQKALPSADTESHSMEVAVN</sequence>
<dbReference type="InterPro" id="IPR023780">
    <property type="entry name" value="Chromo_domain"/>
</dbReference>
<dbReference type="SMART" id="SM00298">
    <property type="entry name" value="CHROMO"/>
    <property type="match status" value="1"/>
</dbReference>
<dbReference type="InterPro" id="IPR016197">
    <property type="entry name" value="Chromo-like_dom_sf"/>
</dbReference>
<dbReference type="RefSeq" id="XP_026759780.1">
    <property type="nucleotide sequence ID" value="XM_026903979.2"/>
</dbReference>
<gene>
    <name evidence="6 7" type="primary">LOC113518944</name>
</gene>
<dbReference type="Proteomes" id="UP001652740">
    <property type="component" value="Unplaced"/>
</dbReference>
<evidence type="ECO:0000313" key="5">
    <source>
        <dbReference type="Proteomes" id="UP001652740"/>
    </source>
</evidence>
<feature type="region of interest" description="Disordered" evidence="3">
    <location>
        <begin position="97"/>
        <end position="138"/>
    </location>
</feature>